<feature type="transmembrane region" description="Helical" evidence="6">
    <location>
        <begin position="6"/>
        <end position="31"/>
    </location>
</feature>
<keyword evidence="3 6" id="KW-0812">Transmembrane</keyword>
<evidence type="ECO:0000256" key="5">
    <source>
        <dbReference type="ARBA" id="ARBA00023136"/>
    </source>
</evidence>
<organism evidence="7 8">
    <name type="scientific">Megamonas hypermegale</name>
    <dbReference type="NCBI Taxonomy" id="158847"/>
    <lineage>
        <taxon>Bacteria</taxon>
        <taxon>Bacillati</taxon>
        <taxon>Bacillota</taxon>
        <taxon>Negativicutes</taxon>
        <taxon>Selenomonadales</taxon>
        <taxon>Selenomonadaceae</taxon>
        <taxon>Megamonas</taxon>
    </lineage>
</organism>
<evidence type="ECO:0000256" key="3">
    <source>
        <dbReference type="ARBA" id="ARBA00022692"/>
    </source>
</evidence>
<dbReference type="EMBL" id="UGPP01000001">
    <property type="protein sequence ID" value="STY71799.1"/>
    <property type="molecule type" value="Genomic_DNA"/>
</dbReference>
<comment type="subcellular location">
    <subcellularLocation>
        <location evidence="1">Cell membrane</location>
    </subcellularLocation>
</comment>
<dbReference type="GO" id="GO:0005886">
    <property type="term" value="C:plasma membrane"/>
    <property type="evidence" value="ECO:0007669"/>
    <property type="project" value="UniProtKB-SubCell"/>
</dbReference>
<proteinExistence type="predicted"/>
<dbReference type="Proteomes" id="UP000255234">
    <property type="component" value="Unassembled WGS sequence"/>
</dbReference>
<reference evidence="7 8" key="1">
    <citation type="submission" date="2018-06" db="EMBL/GenBank/DDBJ databases">
        <authorList>
            <consortium name="Pathogen Informatics"/>
            <person name="Doyle S."/>
        </authorList>
    </citation>
    <scope>NUCLEOTIDE SEQUENCE [LARGE SCALE GENOMIC DNA]</scope>
    <source>
        <strain evidence="7 8">NCTC10571</strain>
    </source>
</reference>
<dbReference type="AlphaFoldDB" id="A0A378NVW6"/>
<accession>A0A378NVW6</accession>
<dbReference type="InterPro" id="IPR005899">
    <property type="entry name" value="Na_pump_deCOase"/>
</dbReference>
<evidence type="ECO:0000256" key="2">
    <source>
        <dbReference type="ARBA" id="ARBA00022475"/>
    </source>
</evidence>
<keyword evidence="4 6" id="KW-1133">Transmembrane helix</keyword>
<dbReference type="Pfam" id="PF04277">
    <property type="entry name" value="OAD_gamma"/>
    <property type="match status" value="1"/>
</dbReference>
<evidence type="ECO:0000256" key="1">
    <source>
        <dbReference type="ARBA" id="ARBA00004236"/>
    </source>
</evidence>
<evidence type="ECO:0000256" key="6">
    <source>
        <dbReference type="SAM" id="Phobius"/>
    </source>
</evidence>
<protein>
    <submittedName>
        <fullName evidence="7">Na+-transporting methylmalonyl-CoA/oxaloacetate decarboxylase, gamma subunit</fullName>
    </submittedName>
</protein>
<evidence type="ECO:0000313" key="8">
    <source>
        <dbReference type="Proteomes" id="UP000255234"/>
    </source>
</evidence>
<keyword evidence="2" id="KW-1003">Cell membrane</keyword>
<dbReference type="RefSeq" id="WP_115151993.1">
    <property type="nucleotide sequence ID" value="NZ_UGPP01000001.1"/>
</dbReference>
<name>A0A378NVW6_9FIRM</name>
<dbReference type="GO" id="GO:0036376">
    <property type="term" value="P:sodium ion export across plasma membrane"/>
    <property type="evidence" value="ECO:0007669"/>
    <property type="project" value="InterPro"/>
</dbReference>
<evidence type="ECO:0000256" key="4">
    <source>
        <dbReference type="ARBA" id="ARBA00022989"/>
    </source>
</evidence>
<sequence>MDAPNPVLIMVINMTIVFAVLYILGLFIRLIHVIDPTKIKKAEPKKEAIKPVEQVQVPKDDMADKTLAAIIVTSLMAYGCKDFEIKSIRKL</sequence>
<dbReference type="GO" id="GO:0015081">
    <property type="term" value="F:sodium ion transmembrane transporter activity"/>
    <property type="evidence" value="ECO:0007669"/>
    <property type="project" value="InterPro"/>
</dbReference>
<evidence type="ECO:0000313" key="7">
    <source>
        <dbReference type="EMBL" id="STY71799.1"/>
    </source>
</evidence>
<gene>
    <name evidence="7" type="ORF">NCTC10571_01972</name>
</gene>
<keyword evidence="5 6" id="KW-0472">Membrane</keyword>